<feature type="domain" description="Peptidase S9 prolyl oligopeptidase catalytic" evidence="2">
    <location>
        <begin position="394"/>
        <end position="601"/>
    </location>
</feature>
<evidence type="ECO:0000259" key="2">
    <source>
        <dbReference type="Pfam" id="PF00326"/>
    </source>
</evidence>
<dbReference type="InterPro" id="IPR011042">
    <property type="entry name" value="6-blade_b-propeller_TolB-like"/>
</dbReference>
<dbReference type="Gene3D" id="2.120.10.30">
    <property type="entry name" value="TolB, C-terminal domain"/>
    <property type="match status" value="1"/>
</dbReference>
<dbReference type="InterPro" id="IPR001375">
    <property type="entry name" value="Peptidase_S9_cat"/>
</dbReference>
<evidence type="ECO:0000256" key="1">
    <source>
        <dbReference type="ARBA" id="ARBA00022801"/>
    </source>
</evidence>
<dbReference type="Pfam" id="PF00326">
    <property type="entry name" value="Peptidase_S9"/>
    <property type="match status" value="1"/>
</dbReference>
<gene>
    <name evidence="3" type="ORF">LQ327_08570</name>
</gene>
<dbReference type="PRINTS" id="PR00862">
    <property type="entry name" value="PROLIGOPTASE"/>
</dbReference>
<dbReference type="SUPFAM" id="SSF53474">
    <property type="entry name" value="alpha/beta-Hydrolases"/>
    <property type="match status" value="1"/>
</dbReference>
<comment type="caution">
    <text evidence="3">The sequence shown here is derived from an EMBL/GenBank/DDBJ whole genome shotgun (WGS) entry which is preliminary data.</text>
</comment>
<reference evidence="3 4" key="1">
    <citation type="submission" date="2021-11" db="EMBL/GenBank/DDBJ databases">
        <title>Draft genome sequence of Actinomycetospora sp. SF1 isolated from the rhizosphere soil.</title>
        <authorList>
            <person name="Duangmal K."/>
            <person name="Chantavorakit T."/>
        </authorList>
    </citation>
    <scope>NUCLEOTIDE SEQUENCE [LARGE SCALE GENOMIC DNA]</scope>
    <source>
        <strain evidence="3 4">TBRC 5722</strain>
    </source>
</reference>
<dbReference type="Gene3D" id="3.40.50.1820">
    <property type="entry name" value="alpha/beta hydrolase"/>
    <property type="match status" value="1"/>
</dbReference>
<dbReference type="SUPFAM" id="SSF82171">
    <property type="entry name" value="DPP6 N-terminal domain-like"/>
    <property type="match status" value="1"/>
</dbReference>
<protein>
    <submittedName>
        <fullName evidence="3">S9 family peptidase</fullName>
    </submittedName>
</protein>
<dbReference type="InterPro" id="IPR029058">
    <property type="entry name" value="AB_hydrolase_fold"/>
</dbReference>
<dbReference type="EMBL" id="JAJNDB010000001">
    <property type="protein sequence ID" value="MCD2193435.1"/>
    <property type="molecule type" value="Genomic_DNA"/>
</dbReference>
<dbReference type="PANTHER" id="PTHR42776:SF27">
    <property type="entry name" value="DIPEPTIDYL PEPTIDASE FAMILY MEMBER 6"/>
    <property type="match status" value="1"/>
</dbReference>
<proteinExistence type="predicted"/>
<evidence type="ECO:0000313" key="4">
    <source>
        <dbReference type="Proteomes" id="UP001199469"/>
    </source>
</evidence>
<organism evidence="3 4">
    <name type="scientific">Actinomycetospora endophytica</name>
    <dbReference type="NCBI Taxonomy" id="2291215"/>
    <lineage>
        <taxon>Bacteria</taxon>
        <taxon>Bacillati</taxon>
        <taxon>Actinomycetota</taxon>
        <taxon>Actinomycetes</taxon>
        <taxon>Pseudonocardiales</taxon>
        <taxon>Pseudonocardiaceae</taxon>
        <taxon>Actinomycetospora</taxon>
    </lineage>
</organism>
<keyword evidence="4" id="KW-1185">Reference proteome</keyword>
<dbReference type="RefSeq" id="WP_230731576.1">
    <property type="nucleotide sequence ID" value="NZ_JAJNDB010000001.1"/>
</dbReference>
<evidence type="ECO:0000313" key="3">
    <source>
        <dbReference type="EMBL" id="MCD2193435.1"/>
    </source>
</evidence>
<dbReference type="Proteomes" id="UP001199469">
    <property type="component" value="Unassembled WGS sequence"/>
</dbReference>
<dbReference type="InterPro" id="IPR002470">
    <property type="entry name" value="Peptidase_S9A"/>
</dbReference>
<sequence length="601" mass="63275">MSDTADLVHRLLSARTWRAFDVDADGRVLAGDDTSGSVQLVELTPDGGRRTLTALPGACSGRYLKGISPRTVVVSHDSAGDERAQLSLLRPDEVTDPVGEDGLEPLVRDPAHIHSLAEVLDGGRVVYATNRRNGVDFDLVLRDVEATTETVLYDGGGMVGGAAVAPDGSGALMTRPGTPAMSSQVLLLAGAETREITAADEPALFGGLQWLPDSSAAIVTTNSGRDRTGIARLDPATGTVTYLVTDDAHDVSGRLSPDGASLLVVTDDDGASRLAIHDVTTGAHRVDVVTPGVGVGDFLTVPRWSADSQGLALTWTSPTIPADVVLVDAASGRTGTAASSVDDLEGLELVTPTSVGVPTPDGETVPCFVYAPEQPSGSSVLIVHGGPEGQSVRSFSPIVQALTAQGHTVLVPNVRGSVGYGKRWYSLDDVELRLDSVADLAAIHDYLPQLGLDPARSALWGGSYGGYMVLAGVAFQPERWAAGVDIVGISSLVTFLENTSPYRRAHREREYGSLERNREFLERASPLNRISDVRAPLFVIHGANDPRVPLSEAVQVADAVRAGGVEVELVVYDDEGHGLAKRVNRLDAYPRAIDFLGRVLG</sequence>
<dbReference type="PANTHER" id="PTHR42776">
    <property type="entry name" value="SERINE PEPTIDASE S9 FAMILY MEMBER"/>
    <property type="match status" value="1"/>
</dbReference>
<name>A0ABS8P5A3_9PSEU</name>
<accession>A0ABS8P5A3</accession>
<keyword evidence="1" id="KW-0378">Hydrolase</keyword>